<dbReference type="Pfam" id="PF10615">
    <property type="entry name" value="DUF2470"/>
    <property type="match status" value="1"/>
</dbReference>
<protein>
    <recommendedName>
        <fullName evidence="1">DUF2470 domain-containing protein</fullName>
    </recommendedName>
</protein>
<evidence type="ECO:0000259" key="1">
    <source>
        <dbReference type="Pfam" id="PF10615"/>
    </source>
</evidence>
<dbReference type="EMBL" id="JACMSC010000001">
    <property type="protein sequence ID" value="KAG6536491.1"/>
    <property type="molecule type" value="Genomic_DNA"/>
</dbReference>
<accession>A0A8J5LYJ5</accession>
<evidence type="ECO:0000313" key="3">
    <source>
        <dbReference type="Proteomes" id="UP000734854"/>
    </source>
</evidence>
<name>A0A8J5LYJ5_ZINOF</name>
<keyword evidence="3" id="KW-1185">Reference proteome</keyword>
<dbReference type="AlphaFoldDB" id="A0A8J5LYJ5"/>
<evidence type="ECO:0000313" key="2">
    <source>
        <dbReference type="EMBL" id="KAG6536491.1"/>
    </source>
</evidence>
<dbReference type="InterPro" id="IPR012349">
    <property type="entry name" value="Split_barrel_FMN-bd"/>
</dbReference>
<dbReference type="Gene3D" id="2.30.110.10">
    <property type="entry name" value="Electron Transport, Fmn-binding Protein, Chain A"/>
    <property type="match status" value="1"/>
</dbReference>
<dbReference type="InterPro" id="IPR019595">
    <property type="entry name" value="DUF2470"/>
</dbReference>
<dbReference type="PANTHER" id="PTHR13343">
    <property type="entry name" value="CREG1 PROTEIN"/>
    <property type="match status" value="1"/>
</dbReference>
<feature type="domain" description="DUF2470" evidence="1">
    <location>
        <begin position="290"/>
        <end position="343"/>
    </location>
</feature>
<gene>
    <name evidence="2" type="ORF">ZIOFF_001549</name>
</gene>
<sequence length="369" mass="41809">MLTWSSLSFQSFQRPDAMPTLLSLPVASSLPALYLSKFPSPRLASRRSASFPRCSLLSVPTDVPPVAGGNSRSKTSPAEVSRTIVELSSIGTLSSLSTDGWPLSVGARFVVDSQGAPALCLNRPERLFVSDGPSSFHVQQFDQMRSRTPQCTLLGRLSKPNDIFLLKRLHAKWEKKYGEELEEELIYLFSVDKVLQIEDLKEDGIWVASSEYINAEPDPLRDFAEKIVDEMNSIHPEDVLRLYSVYVEPGFQEALLRKLLIHALAVTEKEVRVRMQMRSRDAYSHGYSKAMHLHQAADTKLIWVDRLGFDMFIYSENAVYSVRIPFPREVTNEKEVKSSFNSMSHLAWEIEKGYATPDFEKVTCIKRVR</sequence>
<dbReference type="SUPFAM" id="SSF50475">
    <property type="entry name" value="FMN-binding split barrel"/>
    <property type="match status" value="2"/>
</dbReference>
<dbReference type="Gene3D" id="3.20.180.10">
    <property type="entry name" value="PNP-oxidase-like"/>
    <property type="match status" value="2"/>
</dbReference>
<dbReference type="InterPro" id="IPR037119">
    <property type="entry name" value="Haem_oxidase_HugZ-like_sf"/>
</dbReference>
<dbReference type="Proteomes" id="UP000734854">
    <property type="component" value="Unassembled WGS sequence"/>
</dbReference>
<organism evidence="2 3">
    <name type="scientific">Zingiber officinale</name>
    <name type="common">Ginger</name>
    <name type="synonym">Amomum zingiber</name>
    <dbReference type="NCBI Taxonomy" id="94328"/>
    <lineage>
        <taxon>Eukaryota</taxon>
        <taxon>Viridiplantae</taxon>
        <taxon>Streptophyta</taxon>
        <taxon>Embryophyta</taxon>
        <taxon>Tracheophyta</taxon>
        <taxon>Spermatophyta</taxon>
        <taxon>Magnoliopsida</taxon>
        <taxon>Liliopsida</taxon>
        <taxon>Zingiberales</taxon>
        <taxon>Zingiberaceae</taxon>
        <taxon>Zingiber</taxon>
    </lineage>
</organism>
<proteinExistence type="predicted"/>
<dbReference type="GO" id="GO:0009507">
    <property type="term" value="C:chloroplast"/>
    <property type="evidence" value="ECO:0007669"/>
    <property type="project" value="TreeGrafter"/>
</dbReference>
<dbReference type="PANTHER" id="PTHR13343:SF22">
    <property type="entry name" value="GLUTAMYL-TRNA REDUCTASE-BINDING PROTEIN, CHLOROPLASTIC"/>
    <property type="match status" value="1"/>
</dbReference>
<reference evidence="2 3" key="1">
    <citation type="submission" date="2020-08" db="EMBL/GenBank/DDBJ databases">
        <title>Plant Genome Project.</title>
        <authorList>
            <person name="Zhang R.-G."/>
        </authorList>
    </citation>
    <scope>NUCLEOTIDE SEQUENCE [LARGE SCALE GENOMIC DNA]</scope>
    <source>
        <tissue evidence="2">Rhizome</tissue>
    </source>
</reference>
<comment type="caution">
    <text evidence="2">The sequence shown here is derived from an EMBL/GenBank/DDBJ whole genome shotgun (WGS) entry which is preliminary data.</text>
</comment>